<dbReference type="Gramene" id="VVA40226">
    <property type="protein sequence ID" value="VVA40226"/>
    <property type="gene ID" value="Prudul26B018448"/>
</dbReference>
<dbReference type="AlphaFoldDB" id="A0A5E4GKQ9"/>
<proteinExistence type="predicted"/>
<dbReference type="EMBL" id="CABIKO010000939">
    <property type="protein sequence ID" value="VVA40226.1"/>
    <property type="molecule type" value="Genomic_DNA"/>
</dbReference>
<sequence>MSIPYGVKLNGTNCTLWSQVVTMFIASRVKMGYLSCTIPGPAHDMVTYDKWVMENAIVKGWLIGAMEPSAIWLELDHRKPITFTQADVIKVRSKEIDVKRVYLFLIGLDDIYDPIRGEILHTKPFPNLAIAFATVRREEQHCNTMLNLVLAILWSCDFRRTDAQNEGIAIKSEGPLRAVTTALAKRREKPQFVGTPCCRHISYGVCYLYSF</sequence>
<protein>
    <submittedName>
        <fullName evidence="1">PREDICTED: UBN2_3 domain-containing</fullName>
    </submittedName>
</protein>
<dbReference type="Proteomes" id="UP000327085">
    <property type="component" value="Unassembled WGS sequence"/>
</dbReference>
<dbReference type="PANTHER" id="PTHR34222:SF43">
    <property type="entry name" value="RETROTRANSPOSON GAG DOMAIN-CONTAINING PROTEIN"/>
    <property type="match status" value="1"/>
</dbReference>
<dbReference type="OMA" id="MENAIVK"/>
<dbReference type="InParanoid" id="A0A5E4GKQ9"/>
<reference evidence="2" key="1">
    <citation type="journal article" date="2020" name="Plant J.">
        <title>Transposons played a major role in the diversification between the closely related almond and peach genomes: results from the almond genome sequence.</title>
        <authorList>
            <person name="Alioto T."/>
            <person name="Alexiou K.G."/>
            <person name="Bardil A."/>
            <person name="Barteri F."/>
            <person name="Castanera R."/>
            <person name="Cruz F."/>
            <person name="Dhingra A."/>
            <person name="Duval H."/>
            <person name="Fernandez I Marti A."/>
            <person name="Frias L."/>
            <person name="Galan B."/>
            <person name="Garcia J.L."/>
            <person name="Howad W."/>
            <person name="Gomez-Garrido J."/>
            <person name="Gut M."/>
            <person name="Julca I."/>
            <person name="Morata J."/>
            <person name="Puigdomenech P."/>
            <person name="Ribeca P."/>
            <person name="Rubio Cabetas M.J."/>
            <person name="Vlasova A."/>
            <person name="Wirthensohn M."/>
            <person name="Garcia-Mas J."/>
            <person name="Gabaldon T."/>
            <person name="Casacuberta J.M."/>
            <person name="Arus P."/>
        </authorList>
    </citation>
    <scope>NUCLEOTIDE SEQUENCE [LARGE SCALE GENOMIC DNA]</scope>
    <source>
        <strain evidence="2">cv. Texas</strain>
    </source>
</reference>
<gene>
    <name evidence="1" type="ORF">ALMOND_2B018448</name>
</gene>
<accession>A0A5E4GKQ9</accession>
<name>A0A5E4GKQ9_PRUDU</name>
<organism evidence="1 2">
    <name type="scientific">Prunus dulcis</name>
    <name type="common">Almond</name>
    <name type="synonym">Amygdalus dulcis</name>
    <dbReference type="NCBI Taxonomy" id="3755"/>
    <lineage>
        <taxon>Eukaryota</taxon>
        <taxon>Viridiplantae</taxon>
        <taxon>Streptophyta</taxon>
        <taxon>Embryophyta</taxon>
        <taxon>Tracheophyta</taxon>
        <taxon>Spermatophyta</taxon>
        <taxon>Magnoliopsida</taxon>
        <taxon>eudicotyledons</taxon>
        <taxon>Gunneridae</taxon>
        <taxon>Pentapetalae</taxon>
        <taxon>rosids</taxon>
        <taxon>fabids</taxon>
        <taxon>Rosales</taxon>
        <taxon>Rosaceae</taxon>
        <taxon>Amygdaloideae</taxon>
        <taxon>Amygdaleae</taxon>
        <taxon>Prunus</taxon>
    </lineage>
</organism>
<evidence type="ECO:0000313" key="1">
    <source>
        <dbReference type="EMBL" id="VVA40226.1"/>
    </source>
</evidence>
<evidence type="ECO:0000313" key="2">
    <source>
        <dbReference type="Proteomes" id="UP000327085"/>
    </source>
</evidence>
<dbReference type="PANTHER" id="PTHR34222">
    <property type="entry name" value="GAG_PRE-INTEGRS DOMAIN-CONTAINING PROTEIN"/>
    <property type="match status" value="1"/>
</dbReference>